<keyword evidence="2" id="KW-1185">Reference proteome</keyword>
<protein>
    <submittedName>
        <fullName evidence="1">Transposable element Tc1 transposase</fullName>
    </submittedName>
</protein>
<accession>A0A8X6V2T4</accession>
<dbReference type="Gene3D" id="3.30.420.10">
    <property type="entry name" value="Ribonuclease H-like superfamily/Ribonuclease H"/>
    <property type="match status" value="2"/>
</dbReference>
<sequence length="187" mass="21772">MRRVTRTRVSPMTIHRHLKERSLSSYRPLRHLLLTLAYSQARLQWILARSYWNHADWRCIVFSDESRFQLCPDEHRRRVWRRPRQCADSAFTIAHHTGSQPVVMQDKARPHTARVAMNCLTACQTLPRPARSPDLSPIKRVLDMMGRRLHLLGNIDDLPSTIGANLARNTPRRPSGCFIALYQQGRC</sequence>
<dbReference type="AlphaFoldDB" id="A0A8X6V2T4"/>
<proteinExistence type="predicted"/>
<name>A0A8X6V2T4_TRICX</name>
<comment type="caution">
    <text evidence="1">The sequence shown here is derived from an EMBL/GenBank/DDBJ whole genome shotgun (WGS) entry which is preliminary data.</text>
</comment>
<dbReference type="InterPro" id="IPR036397">
    <property type="entry name" value="RNaseH_sf"/>
</dbReference>
<organism evidence="1 2">
    <name type="scientific">Trichonephila clavipes</name>
    <name type="common">Golden silk orbweaver</name>
    <name type="synonym">Nephila clavipes</name>
    <dbReference type="NCBI Taxonomy" id="2585209"/>
    <lineage>
        <taxon>Eukaryota</taxon>
        <taxon>Metazoa</taxon>
        <taxon>Ecdysozoa</taxon>
        <taxon>Arthropoda</taxon>
        <taxon>Chelicerata</taxon>
        <taxon>Arachnida</taxon>
        <taxon>Araneae</taxon>
        <taxon>Araneomorphae</taxon>
        <taxon>Entelegynae</taxon>
        <taxon>Araneoidea</taxon>
        <taxon>Nephilidae</taxon>
        <taxon>Trichonephila</taxon>
    </lineage>
</organism>
<evidence type="ECO:0000313" key="2">
    <source>
        <dbReference type="Proteomes" id="UP000887159"/>
    </source>
</evidence>
<evidence type="ECO:0000313" key="1">
    <source>
        <dbReference type="EMBL" id="GFX91079.1"/>
    </source>
</evidence>
<dbReference type="Proteomes" id="UP000887159">
    <property type="component" value="Unassembled WGS sequence"/>
</dbReference>
<dbReference type="EMBL" id="BMAU01021116">
    <property type="protein sequence ID" value="GFX91079.1"/>
    <property type="molecule type" value="Genomic_DNA"/>
</dbReference>
<reference evidence="1" key="1">
    <citation type="submission" date="2020-08" db="EMBL/GenBank/DDBJ databases">
        <title>Multicomponent nature underlies the extraordinary mechanical properties of spider dragline silk.</title>
        <authorList>
            <person name="Kono N."/>
            <person name="Nakamura H."/>
            <person name="Mori M."/>
            <person name="Yoshida Y."/>
            <person name="Ohtoshi R."/>
            <person name="Malay A.D."/>
            <person name="Moran D.A.P."/>
            <person name="Tomita M."/>
            <person name="Numata K."/>
            <person name="Arakawa K."/>
        </authorList>
    </citation>
    <scope>NUCLEOTIDE SEQUENCE</scope>
</reference>
<gene>
    <name evidence="1" type="ORF">TNCV_5107091</name>
</gene>
<dbReference type="GO" id="GO:0003676">
    <property type="term" value="F:nucleic acid binding"/>
    <property type="evidence" value="ECO:0007669"/>
    <property type="project" value="InterPro"/>
</dbReference>